<protein>
    <submittedName>
        <fullName evidence="1">Uncharacterized protein</fullName>
    </submittedName>
</protein>
<reference evidence="1" key="1">
    <citation type="submission" date="2024-03" db="EMBL/GenBank/DDBJ databases">
        <title>Novel Streptomyces species of biotechnological and ecological value are a feature of Machair soil.</title>
        <authorList>
            <person name="Prole J.R."/>
            <person name="Goodfellow M."/>
            <person name="Allenby N."/>
            <person name="Ward A.C."/>
        </authorList>
    </citation>
    <scope>NUCLEOTIDE SEQUENCE</scope>
    <source>
        <strain evidence="1">MS2.AVA.5</strain>
    </source>
</reference>
<organism evidence="1 2">
    <name type="scientific">Streptomyces achmelvichensis</name>
    <dbReference type="NCBI Taxonomy" id="3134111"/>
    <lineage>
        <taxon>Bacteria</taxon>
        <taxon>Bacillati</taxon>
        <taxon>Actinomycetota</taxon>
        <taxon>Actinomycetes</taxon>
        <taxon>Kitasatosporales</taxon>
        <taxon>Streptomycetaceae</taxon>
        <taxon>Streptomyces</taxon>
    </lineage>
</organism>
<name>A0ACC6PQW5_9ACTN</name>
<proteinExistence type="predicted"/>
<accession>A0ACC6PQW5</accession>
<dbReference type="Proteomes" id="UP001377168">
    <property type="component" value="Unassembled WGS sequence"/>
</dbReference>
<evidence type="ECO:0000313" key="1">
    <source>
        <dbReference type="EMBL" id="MEJ8633726.1"/>
    </source>
</evidence>
<keyword evidence="2" id="KW-1185">Reference proteome</keyword>
<gene>
    <name evidence="1" type="ORF">WKI67_10005</name>
</gene>
<comment type="caution">
    <text evidence="1">The sequence shown here is derived from an EMBL/GenBank/DDBJ whole genome shotgun (WGS) entry which is preliminary data.</text>
</comment>
<dbReference type="EMBL" id="JBBKAJ010000022">
    <property type="protein sequence ID" value="MEJ8633726.1"/>
    <property type="molecule type" value="Genomic_DNA"/>
</dbReference>
<evidence type="ECO:0000313" key="2">
    <source>
        <dbReference type="Proteomes" id="UP001377168"/>
    </source>
</evidence>
<sequence>MTRRRTATVLGALATAATLTLAIPNSAYAAQGTLIINRVAYENPSGCYPVTWFPSSITNRTNATATVWTGFDCQGNVDAIVYPGRTHSTEMAHSVSIR</sequence>